<evidence type="ECO:0000313" key="2">
    <source>
        <dbReference type="EnsemblPlants" id="KQL15576"/>
    </source>
</evidence>
<dbReference type="EnsemblPlants" id="KQL15576">
    <property type="protein sequence ID" value="KQL15576"/>
    <property type="gene ID" value="SETIT_023435mg"/>
</dbReference>
<dbReference type="EMBL" id="AGNK02001736">
    <property type="status" value="NOT_ANNOTATED_CDS"/>
    <property type="molecule type" value="Genomic_DNA"/>
</dbReference>
<evidence type="ECO:0000313" key="3">
    <source>
        <dbReference type="Proteomes" id="UP000004995"/>
    </source>
</evidence>
<reference evidence="3" key="1">
    <citation type="journal article" date="2012" name="Nat. Biotechnol.">
        <title>Reference genome sequence of the model plant Setaria.</title>
        <authorList>
            <person name="Bennetzen J.L."/>
            <person name="Schmutz J."/>
            <person name="Wang H."/>
            <person name="Percifield R."/>
            <person name="Hawkins J."/>
            <person name="Pontaroli A.C."/>
            <person name="Estep M."/>
            <person name="Feng L."/>
            <person name="Vaughn J.N."/>
            <person name="Grimwood J."/>
            <person name="Jenkins J."/>
            <person name="Barry K."/>
            <person name="Lindquist E."/>
            <person name="Hellsten U."/>
            <person name="Deshpande S."/>
            <person name="Wang X."/>
            <person name="Wu X."/>
            <person name="Mitros T."/>
            <person name="Triplett J."/>
            <person name="Yang X."/>
            <person name="Ye C.Y."/>
            <person name="Mauro-Herrera M."/>
            <person name="Wang L."/>
            <person name="Li P."/>
            <person name="Sharma M."/>
            <person name="Sharma R."/>
            <person name="Ronald P.C."/>
            <person name="Panaud O."/>
            <person name="Kellogg E.A."/>
            <person name="Brutnell T.P."/>
            <person name="Doust A.N."/>
            <person name="Tuskan G.A."/>
            <person name="Rokhsar D."/>
            <person name="Devos K.M."/>
        </authorList>
    </citation>
    <scope>NUCLEOTIDE SEQUENCE [LARGE SCALE GENOMIC DNA]</scope>
    <source>
        <strain evidence="3">cv. Yugu1</strain>
    </source>
</reference>
<dbReference type="Proteomes" id="UP000004995">
    <property type="component" value="Unassembled WGS sequence"/>
</dbReference>
<dbReference type="AlphaFoldDB" id="K3ZA64"/>
<feature type="region of interest" description="Disordered" evidence="1">
    <location>
        <begin position="80"/>
        <end position="173"/>
    </location>
</feature>
<protein>
    <submittedName>
        <fullName evidence="2">Uncharacterized protein</fullName>
    </submittedName>
</protein>
<dbReference type="HOGENOM" id="CLU_1550189_0_0_1"/>
<evidence type="ECO:0000256" key="1">
    <source>
        <dbReference type="SAM" id="MobiDB-lite"/>
    </source>
</evidence>
<feature type="compositionally biased region" description="Basic and acidic residues" evidence="1">
    <location>
        <begin position="153"/>
        <end position="165"/>
    </location>
</feature>
<sequence>MDARYRDVPYLCRLCLVVPMSTGASEWDVHCDCRVVDLQLQSAVPVPRHRTVVLRVACSVGCRAAGAPPEEVAYGRVRAAGARPGSGGRREPVSSRLGTPGWPAGRRTGGRRCGRGVTNGSAAAPLGPESRDWLSIDARGRTSYEPPSLLLNERYEGSTPRDRKNQGNSRTTQ</sequence>
<organism evidence="2 3">
    <name type="scientific">Setaria italica</name>
    <name type="common">Foxtail millet</name>
    <name type="synonym">Panicum italicum</name>
    <dbReference type="NCBI Taxonomy" id="4555"/>
    <lineage>
        <taxon>Eukaryota</taxon>
        <taxon>Viridiplantae</taxon>
        <taxon>Streptophyta</taxon>
        <taxon>Embryophyta</taxon>
        <taxon>Tracheophyta</taxon>
        <taxon>Spermatophyta</taxon>
        <taxon>Magnoliopsida</taxon>
        <taxon>Liliopsida</taxon>
        <taxon>Poales</taxon>
        <taxon>Poaceae</taxon>
        <taxon>PACMAD clade</taxon>
        <taxon>Panicoideae</taxon>
        <taxon>Panicodae</taxon>
        <taxon>Paniceae</taxon>
        <taxon>Cenchrinae</taxon>
        <taxon>Setaria</taxon>
    </lineage>
</organism>
<dbReference type="InParanoid" id="K3ZA64"/>
<feature type="compositionally biased region" description="Basic and acidic residues" evidence="1">
    <location>
        <begin position="129"/>
        <end position="142"/>
    </location>
</feature>
<name>K3ZA64_SETIT</name>
<reference evidence="2" key="2">
    <citation type="submission" date="2018-08" db="UniProtKB">
        <authorList>
            <consortium name="EnsemblPlants"/>
        </authorList>
    </citation>
    <scope>IDENTIFICATION</scope>
    <source>
        <strain evidence="2">Yugu1</strain>
    </source>
</reference>
<keyword evidence="3" id="KW-1185">Reference proteome</keyword>
<dbReference type="Gramene" id="KQL15576">
    <property type="protein sequence ID" value="KQL15576"/>
    <property type="gene ID" value="SETIT_023435mg"/>
</dbReference>
<accession>K3ZA64</accession>
<proteinExistence type="predicted"/>